<dbReference type="InterPro" id="IPR000210">
    <property type="entry name" value="BTB/POZ_dom"/>
</dbReference>
<name>A0A9N9DFN7_9GLOM</name>
<dbReference type="CDD" id="cd18186">
    <property type="entry name" value="BTB_POZ_ZBTB_KLHL-like"/>
    <property type="match status" value="1"/>
</dbReference>
<comment type="caution">
    <text evidence="2">The sequence shown here is derived from an EMBL/GenBank/DDBJ whole genome shotgun (WGS) entry which is preliminary data.</text>
</comment>
<dbReference type="SUPFAM" id="SSF54695">
    <property type="entry name" value="POZ domain"/>
    <property type="match status" value="1"/>
</dbReference>
<dbReference type="Gene3D" id="3.30.710.10">
    <property type="entry name" value="Potassium Channel Kv1.1, Chain A"/>
    <property type="match status" value="1"/>
</dbReference>
<protein>
    <submittedName>
        <fullName evidence="2">9275_t:CDS:1</fullName>
    </submittedName>
</protein>
<dbReference type="InterPro" id="IPR052972">
    <property type="entry name" value="Sacsin_chaperone_reg"/>
</dbReference>
<dbReference type="OrthoDB" id="1262810at2759"/>
<dbReference type="Pfam" id="PF25794">
    <property type="entry name" value="SACS"/>
    <property type="match status" value="1"/>
</dbReference>
<dbReference type="GO" id="GO:0030544">
    <property type="term" value="F:Hsp70 protein binding"/>
    <property type="evidence" value="ECO:0007669"/>
    <property type="project" value="TreeGrafter"/>
</dbReference>
<dbReference type="Proteomes" id="UP000789570">
    <property type="component" value="Unassembled WGS sequence"/>
</dbReference>
<sequence>MKSDLSSNDVISRINAIIERNQIFSVHGDLIHEKALNLFKYIDNNWDELTNNNDRGFLNVVLRKEWIPTFDIFGKKVLSKPQNCYCQKDKDLVCLVFPTLEYNVKNKKLLQHLKWDGYPEVQKVLKQLKICYDGVTTNMPLHENLEKICSAIYVYMNEVFQANDSTVEQDFEIIKKILENKPWILCGDTFRPANEVVFRLLFEFQSDIVELPVEYKAKFTPLFKAMGVRNEIGNMDLILIIKNMVKDNRDRVFSEDEIERIIQILKEILKEVPNPENLKEILVPNTENRLVKLDQIRFNDLKDRIDENEKCKHIIAHDHLTEEIAIGLEIETLIGEIFGNNSGDIIQDELSATRIISNIKDYSLDKLFKIFLQNADETKATRFSIIVDEREHNSYKKSLLSKEIKDWQGPAIWIYNDKNTDILSLSELGCFNCAFNFTDLPSIVSGKYIAFFDPNAKFLPSPKRSRVIIFDFIETGFKKKLADQCYPYEAIEGCDFANEFKGTLLRLPLRTLRLAGQSEISDESFKIGDILRQFINVQGNKEMLFLRYIESCNLYNIKEQQEAPQMLWQAQINHMLDNVNTNHNRNIRKNVTDNAQIYQFGIEINKIHNERVSEIWLLCTGGHRNINSEELRTFSRDKRLKPIGGVASLLARSSEHSLDELKDESFPNPPKIQGEMFSCYSLSISTKLGVHLNGNFSLFSERSNILNSESIFPRVDAKWNRYILYDVLPDLHVKLLDNIVKLEEIRHNRDSINFIPHTLNNLWPIINNSTMEMYKDYGLKVIIKLGINGHKIFWTKANDGRFVSLQTARLIEGNGIIIADILAQLGIQAVICDIVKLKQLENARFQNTNLMYTSLSGNLVCEELKEFVIYDDIIDYNSSLKLLNYILQDKSSFGNLTGLPLVPLNNGSVGNFGEIFYIGSQKHLDLFPNFGPSRIISVNLPRNLFDIFIDDEFSEKTGIKKFGAAAIFDLLIDELPELAFSEEYEWDPNGKLIPNNRWLEQIWSILIDDAEMSDFTKLSDFPLLPMTAPSIMLVRPDIKNPLLYDNEHNLFSTLVKLKIRFTNMRFSESANENLKQCVVQCTPINIINSLEQTRSSTMKELFESSDLSPEDYEMLRTFIKAKLEVLTGNQEDFMDILRSLPIWPIHSNEGVFIDVNSGTLYPSKLSYFKFHENTDFYKCDHESDFNALTRLGASSVNVLEYVKDPLLIIYTRSSSPFHDYIPFLQSVLRLEIPEIEQYLKDKQVVPKNSLSGFVSANELYDMNVRLFRIIFAESDKILPLELQNDPVCLRALVRIGLKSRVDCYTYIECAQYINLQIEDNGDSVRNQARYLVQYLYENVDTLNFNDEQWKRIKFVPSEKDLGQFYKESKETSGFETFESICIKKHKDVCWTQCPLYAEDIELPLSIGIPSTDDIIEHWFTVVEKIGLWGASDGTRLKEVINAIYNIMNERSQDASNREIISKIKGQKLFLNGTDPFNMNNWKAGCELIFGSQDDTQRGLFKVKGVLKSYKDLLKLADVIDPEDPTINDYLDMSDEQNDQKDKLLRGLLVKLISDEDHDVTFIVGGERIGANRHVLSAASAHFRNIPSEHNVPINDIQPDTFKVFLRWLYGQSFEDAKTSVLRTREDFTMDLEYETYYLYFFVHLLEITYIYDDVRILKGIVEDTIN</sequence>
<evidence type="ECO:0000313" key="2">
    <source>
        <dbReference type="EMBL" id="CAG8636620.1"/>
    </source>
</evidence>
<keyword evidence="3" id="KW-1185">Reference proteome</keyword>
<accession>A0A9N9DFN7</accession>
<dbReference type="Pfam" id="PF00651">
    <property type="entry name" value="BTB"/>
    <property type="match status" value="1"/>
</dbReference>
<dbReference type="PANTHER" id="PTHR15600">
    <property type="entry name" value="SACSIN"/>
    <property type="match status" value="1"/>
</dbReference>
<dbReference type="PROSITE" id="PS50097">
    <property type="entry name" value="BTB"/>
    <property type="match status" value="1"/>
</dbReference>
<dbReference type="InterPro" id="IPR011333">
    <property type="entry name" value="SKP1/BTB/POZ_sf"/>
</dbReference>
<evidence type="ECO:0000259" key="1">
    <source>
        <dbReference type="PROSITE" id="PS50097"/>
    </source>
</evidence>
<dbReference type="PANTHER" id="PTHR15600:SF42">
    <property type="entry name" value="SACSIN"/>
    <property type="match status" value="1"/>
</dbReference>
<proteinExistence type="predicted"/>
<feature type="domain" description="BTB" evidence="1">
    <location>
        <begin position="1557"/>
        <end position="1617"/>
    </location>
</feature>
<dbReference type="InterPro" id="IPR058210">
    <property type="entry name" value="SACS/Nov_dom"/>
</dbReference>
<dbReference type="SMART" id="SM00225">
    <property type="entry name" value="BTB"/>
    <property type="match status" value="1"/>
</dbReference>
<organism evidence="2 3">
    <name type="scientific">Funneliformis caledonium</name>
    <dbReference type="NCBI Taxonomy" id="1117310"/>
    <lineage>
        <taxon>Eukaryota</taxon>
        <taxon>Fungi</taxon>
        <taxon>Fungi incertae sedis</taxon>
        <taxon>Mucoromycota</taxon>
        <taxon>Glomeromycotina</taxon>
        <taxon>Glomeromycetes</taxon>
        <taxon>Glomerales</taxon>
        <taxon>Glomeraceae</taxon>
        <taxon>Funneliformis</taxon>
    </lineage>
</organism>
<reference evidence="2" key="1">
    <citation type="submission" date="2021-06" db="EMBL/GenBank/DDBJ databases">
        <authorList>
            <person name="Kallberg Y."/>
            <person name="Tangrot J."/>
            <person name="Rosling A."/>
        </authorList>
    </citation>
    <scope>NUCLEOTIDE SEQUENCE</scope>
    <source>
        <strain evidence="2">UK204</strain>
    </source>
</reference>
<evidence type="ECO:0000313" key="3">
    <source>
        <dbReference type="Proteomes" id="UP000789570"/>
    </source>
</evidence>
<feature type="non-terminal residue" evidence="2">
    <location>
        <position position="1"/>
    </location>
</feature>
<dbReference type="EMBL" id="CAJVPQ010003756">
    <property type="protein sequence ID" value="CAG8636620.1"/>
    <property type="molecule type" value="Genomic_DNA"/>
</dbReference>
<gene>
    <name evidence="2" type="ORF">FCALED_LOCUS10347</name>
</gene>